<keyword evidence="1" id="KW-0547">Nucleotide-binding</keyword>
<dbReference type="InterPro" id="IPR027484">
    <property type="entry name" value="PInositol-4-P-5-kinase_N"/>
</dbReference>
<dbReference type="InParanoid" id="Q4N683"/>
<dbReference type="GO" id="GO:0000285">
    <property type="term" value="F:1-phosphatidylinositol-3-phosphate 5-kinase activity"/>
    <property type="evidence" value="ECO:0007669"/>
    <property type="project" value="TreeGrafter"/>
</dbReference>
<protein>
    <recommendedName>
        <fullName evidence="2">PIPK domain-containing protein</fullName>
    </recommendedName>
</protein>
<dbReference type="InterPro" id="IPR002498">
    <property type="entry name" value="PInositol-4-P-4/5-kinase_core"/>
</dbReference>
<dbReference type="GO" id="GO:0046854">
    <property type="term" value="P:phosphatidylinositol phosphate biosynthetic process"/>
    <property type="evidence" value="ECO:0007669"/>
    <property type="project" value="TreeGrafter"/>
</dbReference>
<dbReference type="PROSITE" id="PS51455">
    <property type="entry name" value="PIPK"/>
    <property type="match status" value="1"/>
</dbReference>
<evidence type="ECO:0000313" key="4">
    <source>
        <dbReference type="Proteomes" id="UP000001949"/>
    </source>
</evidence>
<dbReference type="GO" id="GO:0010008">
    <property type="term" value="C:endosome membrane"/>
    <property type="evidence" value="ECO:0007669"/>
    <property type="project" value="TreeGrafter"/>
</dbReference>
<reference evidence="3 4" key="1">
    <citation type="journal article" date="2005" name="Science">
        <title>Genome sequence of Theileria parva, a bovine pathogen that transforms lymphocytes.</title>
        <authorList>
            <person name="Gardner M.J."/>
            <person name="Bishop R."/>
            <person name="Shah T."/>
            <person name="de Villiers E.P."/>
            <person name="Carlton J.M."/>
            <person name="Hall N."/>
            <person name="Ren Q."/>
            <person name="Paulsen I.T."/>
            <person name="Pain A."/>
            <person name="Berriman M."/>
            <person name="Wilson R.J.M."/>
            <person name="Sato S."/>
            <person name="Ralph S.A."/>
            <person name="Mann D.J."/>
            <person name="Xiong Z."/>
            <person name="Shallom S.J."/>
            <person name="Weidman J."/>
            <person name="Jiang L."/>
            <person name="Lynn J."/>
            <person name="Weaver B."/>
            <person name="Shoaibi A."/>
            <person name="Domingo A.R."/>
            <person name="Wasawo D."/>
            <person name="Crabtree J."/>
            <person name="Wortman J.R."/>
            <person name="Haas B."/>
            <person name="Angiuoli S.V."/>
            <person name="Creasy T.H."/>
            <person name="Lu C."/>
            <person name="Suh B."/>
            <person name="Silva J.C."/>
            <person name="Utterback T.R."/>
            <person name="Feldblyum T.V."/>
            <person name="Pertea M."/>
            <person name="Allen J."/>
            <person name="Nierman W.C."/>
            <person name="Taracha E.L.N."/>
            <person name="Salzberg S.L."/>
            <person name="White O.R."/>
            <person name="Fitzhugh H.A."/>
            <person name="Morzaria S."/>
            <person name="Venter J.C."/>
            <person name="Fraser C.M."/>
            <person name="Nene V."/>
        </authorList>
    </citation>
    <scope>NUCLEOTIDE SEQUENCE [LARGE SCALE GENOMIC DNA]</scope>
    <source>
        <strain evidence="3 4">Muguga</strain>
    </source>
</reference>
<dbReference type="Gene3D" id="3.30.810.10">
    <property type="entry name" value="2-Layer Sandwich"/>
    <property type="match status" value="1"/>
</dbReference>
<proteinExistence type="predicted"/>
<keyword evidence="1" id="KW-0418">Kinase</keyword>
<dbReference type="eggNOG" id="KOG0230">
    <property type="taxonomic scope" value="Eukaryota"/>
</dbReference>
<dbReference type="AlphaFoldDB" id="Q4N683"/>
<dbReference type="Proteomes" id="UP000001949">
    <property type="component" value="Unassembled WGS sequence"/>
</dbReference>
<dbReference type="InterPro" id="IPR027483">
    <property type="entry name" value="PInositol-4-P-4/5-kinase_C_sf"/>
</dbReference>
<dbReference type="Pfam" id="PF01504">
    <property type="entry name" value="PIP5K"/>
    <property type="match status" value="2"/>
</dbReference>
<comment type="caution">
    <text evidence="3">The sequence shown here is derived from an EMBL/GenBank/DDBJ whole genome shotgun (WGS) entry which is preliminary data.</text>
</comment>
<dbReference type="PANTHER" id="PTHR45748:SF7">
    <property type="entry name" value="1-PHOSPHATIDYLINOSITOL 3-PHOSPHATE 5-KINASE-RELATED"/>
    <property type="match status" value="1"/>
</dbReference>
<evidence type="ECO:0000256" key="1">
    <source>
        <dbReference type="PROSITE-ProRule" id="PRU00781"/>
    </source>
</evidence>
<dbReference type="EMBL" id="AAGK01000002">
    <property type="protein sequence ID" value="EAN32340.1"/>
    <property type="molecule type" value="Genomic_DNA"/>
</dbReference>
<dbReference type="VEuPathDB" id="PiroplasmaDB:TpMuguga_02g00054"/>
<feature type="domain" description="PIPK" evidence="2">
    <location>
        <begin position="19"/>
        <end position="350"/>
    </location>
</feature>
<dbReference type="PANTHER" id="PTHR45748">
    <property type="entry name" value="1-PHOSPHATIDYLINOSITOL 3-PHOSPHATE 5-KINASE-RELATED"/>
    <property type="match status" value="1"/>
</dbReference>
<evidence type="ECO:0000313" key="3">
    <source>
        <dbReference type="EMBL" id="EAN32340.1"/>
    </source>
</evidence>
<dbReference type="SMART" id="SM00330">
    <property type="entry name" value="PIPKc"/>
    <property type="match status" value="1"/>
</dbReference>
<keyword evidence="4" id="KW-1185">Reference proteome</keyword>
<keyword evidence="1" id="KW-0808">Transferase</keyword>
<organism evidence="3 4">
    <name type="scientific">Theileria parva</name>
    <name type="common">East coast fever infection agent</name>
    <dbReference type="NCBI Taxonomy" id="5875"/>
    <lineage>
        <taxon>Eukaryota</taxon>
        <taxon>Sar</taxon>
        <taxon>Alveolata</taxon>
        <taxon>Apicomplexa</taxon>
        <taxon>Aconoidasida</taxon>
        <taxon>Piroplasmida</taxon>
        <taxon>Theileriidae</taxon>
        <taxon>Theileria</taxon>
    </lineage>
</organism>
<evidence type="ECO:0000259" key="2">
    <source>
        <dbReference type="PROSITE" id="PS51455"/>
    </source>
</evidence>
<dbReference type="Gene3D" id="3.30.800.10">
    <property type="entry name" value="Phosphatidylinositol Phosphate Kinase II Beta"/>
    <property type="match status" value="1"/>
</dbReference>
<sequence length="485" mass="55995">MSVLKHNIRLLVNKSLSSIFDSIKHNCLLKFDANALTAFGHINYSGHLELCNIEVTVKRLTNKVDVEKEIIRDLESSRDKEVNVGPYSLIIYYFNQFRRIRFKYCGDEMNFIRSLSRSTRMFSIGKSGSPIFMTYDGKFTIKLINKHEMGLFISRGIDFFTHFTNNKTLMSLPYGLFKVTHVKTNTSINCFVMQNIDYFNDVKVSFDLKGVFLKRFISTNNTNNPVNNTNNGGGNVVGNIEVLLDQNFKIYTKGCPIQLNGESINIINNRLKNDLQFLSSINIVDYSLLLRILPTLSIITIGLIDFLRPYTWDKQIETVGKRLANIGQAPTIVSPNEYKTRFFNFIQKTFINFPTLKCNNANFNITGRMVDNDTSPARDNSDREVNDLIVEYEHKIRKYKRCKVCRIIKCLYDNPYYSCLKFYMAMLSPSVLQYLHSLYNSKATISYTSEDKNEYGEENLKDGVKELVKLIQNIHQSPTVNWALI</sequence>
<dbReference type="GO" id="GO:0005524">
    <property type="term" value="F:ATP binding"/>
    <property type="evidence" value="ECO:0007669"/>
    <property type="project" value="UniProtKB-UniRule"/>
</dbReference>
<gene>
    <name evidence="3" type="ordered locus">TP02_0054</name>
</gene>
<accession>Q4N683</accession>
<keyword evidence="1" id="KW-0067">ATP-binding</keyword>
<dbReference type="STRING" id="5875.Q4N683"/>
<dbReference type="SUPFAM" id="SSF56104">
    <property type="entry name" value="SAICAR synthase-like"/>
    <property type="match status" value="1"/>
</dbReference>
<dbReference type="GeneID" id="3501810"/>
<name>Q4N683_THEPA</name>
<dbReference type="KEGG" id="tpv:TP02_0054"/>